<reference evidence="10 11" key="1">
    <citation type="submission" date="2017-03" db="EMBL/GenBank/DDBJ databases">
        <title>Genomes of endolithic fungi from Antarctica.</title>
        <authorList>
            <person name="Coleine C."/>
            <person name="Masonjones S."/>
            <person name="Stajich J.E."/>
        </authorList>
    </citation>
    <scope>NUCLEOTIDE SEQUENCE [LARGE SCALE GENOMIC DNA]</scope>
    <source>
        <strain evidence="10 11">CCFEE 5187</strain>
    </source>
</reference>
<evidence type="ECO:0000259" key="9">
    <source>
        <dbReference type="PROSITE" id="PS51161"/>
    </source>
</evidence>
<comment type="catalytic activity">
    <reaction evidence="8">
        <text>a 2'-deoxyribonucleoside 5'-diphosphate + [thioredoxin]-disulfide + H2O = a ribonucleoside 5'-diphosphate + [thioredoxin]-dithiol</text>
        <dbReference type="Rhea" id="RHEA:23252"/>
        <dbReference type="Rhea" id="RHEA-COMP:10698"/>
        <dbReference type="Rhea" id="RHEA-COMP:10700"/>
        <dbReference type="ChEBI" id="CHEBI:15377"/>
        <dbReference type="ChEBI" id="CHEBI:29950"/>
        <dbReference type="ChEBI" id="CHEBI:50058"/>
        <dbReference type="ChEBI" id="CHEBI:57930"/>
        <dbReference type="ChEBI" id="CHEBI:73316"/>
        <dbReference type="EC" id="1.17.4.1"/>
    </reaction>
</comment>
<proteinExistence type="inferred from homology"/>
<dbReference type="SUPFAM" id="SSF48168">
    <property type="entry name" value="R1 subunit of ribonucleotide reductase, N-terminal domain"/>
    <property type="match status" value="1"/>
</dbReference>
<dbReference type="STRING" id="331657.A0A4U0X4I2"/>
<dbReference type="Proteomes" id="UP000308768">
    <property type="component" value="Unassembled WGS sequence"/>
</dbReference>
<evidence type="ECO:0000313" key="11">
    <source>
        <dbReference type="Proteomes" id="UP000308768"/>
    </source>
</evidence>
<keyword evidence="6 8" id="KW-0215">Deoxyribonucleotide synthesis</keyword>
<feature type="non-terminal residue" evidence="10">
    <location>
        <position position="277"/>
    </location>
</feature>
<dbReference type="Pfam" id="PF02867">
    <property type="entry name" value="Ribonuc_red_lgC"/>
    <property type="match status" value="1"/>
</dbReference>
<dbReference type="Gene3D" id="3.20.70.20">
    <property type="match status" value="1"/>
</dbReference>
<evidence type="ECO:0000256" key="8">
    <source>
        <dbReference type="RuleBase" id="RU003410"/>
    </source>
</evidence>
<dbReference type="PANTHER" id="PTHR11573:SF6">
    <property type="entry name" value="RIBONUCLEOSIDE-DIPHOSPHATE REDUCTASE LARGE SUBUNIT"/>
    <property type="match status" value="1"/>
</dbReference>
<dbReference type="PANTHER" id="PTHR11573">
    <property type="entry name" value="RIBONUCLEOSIDE-DIPHOSPHATE REDUCTASE LARGE CHAIN"/>
    <property type="match status" value="1"/>
</dbReference>
<evidence type="ECO:0000256" key="4">
    <source>
        <dbReference type="ARBA" id="ARBA00022840"/>
    </source>
</evidence>
<evidence type="ECO:0000256" key="6">
    <source>
        <dbReference type="ARBA" id="ARBA00023116"/>
    </source>
</evidence>
<dbReference type="InterPro" id="IPR039718">
    <property type="entry name" value="Rrm1"/>
</dbReference>
<feature type="domain" description="ATP-cone" evidence="9">
    <location>
        <begin position="1"/>
        <end position="92"/>
    </location>
</feature>
<dbReference type="InterPro" id="IPR000788">
    <property type="entry name" value="RNR_lg_C"/>
</dbReference>
<dbReference type="InterPro" id="IPR005144">
    <property type="entry name" value="ATP-cone_dom"/>
</dbReference>
<evidence type="ECO:0000256" key="3">
    <source>
        <dbReference type="ARBA" id="ARBA00022741"/>
    </source>
</evidence>
<dbReference type="PROSITE" id="PS51161">
    <property type="entry name" value="ATP_CONE"/>
    <property type="match status" value="1"/>
</dbReference>
<comment type="caution">
    <text evidence="10">The sequence shown here is derived from an EMBL/GenBank/DDBJ whole genome shotgun (WGS) entry which is preliminary data.</text>
</comment>
<evidence type="ECO:0000256" key="1">
    <source>
        <dbReference type="ARBA" id="ARBA00010406"/>
    </source>
</evidence>
<gene>
    <name evidence="10" type="ORF">B0A49_07203</name>
</gene>
<keyword evidence="11" id="KW-1185">Reference proteome</keyword>
<keyword evidence="4 7" id="KW-0067">ATP-binding</keyword>
<dbReference type="AlphaFoldDB" id="A0A4U0X4I2"/>
<dbReference type="OrthoDB" id="3000483at2759"/>
<sequence>MFVYKRDGRKERVQFDKITARVSRLCYGLDPEHVDAAAITMKVISGIYQGVTTVQLDDLAAETAAYMTVTHPDYAILAARIAVSNLHKQTKKQFSAVITDLYNYINPKNKKPSPMISQTTYDIIMRHADELNSAIVYDRDFNYQYFGFKTLERSYLLRTDGKVAERPQHMIMRVSVGIYGEDIEKAIETYNYMSNKYFTHASPTLFNAGTPQPQMASCFLIDMKEDSIEGIYDTLKTCALISKTAGGVGLNVHCIRATGSYIGGTNGTSNGLVPMLR</sequence>
<dbReference type="Pfam" id="PF03477">
    <property type="entry name" value="ATP-cone"/>
    <property type="match status" value="1"/>
</dbReference>
<dbReference type="GO" id="GO:0009263">
    <property type="term" value="P:deoxyribonucleotide biosynthetic process"/>
    <property type="evidence" value="ECO:0007669"/>
    <property type="project" value="UniProtKB-KW"/>
</dbReference>
<dbReference type="FunFam" id="3.20.70.20:FF:000041">
    <property type="entry name" value="Ribonucleotide reductase catalytic subunit M1"/>
    <property type="match status" value="1"/>
</dbReference>
<dbReference type="SUPFAM" id="SSF51998">
    <property type="entry name" value="PFL-like glycyl radical enzymes"/>
    <property type="match status" value="1"/>
</dbReference>
<keyword evidence="5 8" id="KW-0560">Oxidoreductase</keyword>
<dbReference type="EMBL" id="NAJN01000577">
    <property type="protein sequence ID" value="TKA71304.1"/>
    <property type="molecule type" value="Genomic_DNA"/>
</dbReference>
<keyword evidence="3 7" id="KW-0547">Nucleotide-binding</keyword>
<evidence type="ECO:0000256" key="5">
    <source>
        <dbReference type="ARBA" id="ARBA00023002"/>
    </source>
</evidence>
<organism evidence="10 11">
    <name type="scientific">Cryomyces minteri</name>
    <dbReference type="NCBI Taxonomy" id="331657"/>
    <lineage>
        <taxon>Eukaryota</taxon>
        <taxon>Fungi</taxon>
        <taxon>Dikarya</taxon>
        <taxon>Ascomycota</taxon>
        <taxon>Pezizomycotina</taxon>
        <taxon>Dothideomycetes</taxon>
        <taxon>Dothideomycetes incertae sedis</taxon>
        <taxon>Cryomyces</taxon>
    </lineage>
</organism>
<evidence type="ECO:0000256" key="7">
    <source>
        <dbReference type="PROSITE-ProRule" id="PRU00492"/>
    </source>
</evidence>
<comment type="function">
    <text evidence="8">Provides the precursors necessary for DNA synthesis. Catalyzes the biosynthesis of deoxyribonucleotides from the corresponding ribonucleotides.</text>
</comment>
<accession>A0A4U0X4I2</accession>
<dbReference type="InterPro" id="IPR013509">
    <property type="entry name" value="RNR_lsu_N"/>
</dbReference>
<dbReference type="InterPro" id="IPR008926">
    <property type="entry name" value="RNR_R1-su_N"/>
</dbReference>
<dbReference type="GO" id="GO:0005524">
    <property type="term" value="F:ATP binding"/>
    <property type="evidence" value="ECO:0007669"/>
    <property type="project" value="UniProtKB-UniRule"/>
</dbReference>
<comment type="similarity">
    <text evidence="1 8">Belongs to the ribonucleoside diphosphate reductase large chain family.</text>
</comment>
<dbReference type="GO" id="GO:0004748">
    <property type="term" value="F:ribonucleoside-diphosphate reductase activity, thioredoxin disulfide as acceptor"/>
    <property type="evidence" value="ECO:0007669"/>
    <property type="project" value="UniProtKB-EC"/>
</dbReference>
<protein>
    <recommendedName>
        <fullName evidence="2 8">Ribonucleoside-diphosphate reductase</fullName>
        <ecNumber evidence="2 8">1.17.4.1</ecNumber>
    </recommendedName>
</protein>
<dbReference type="Pfam" id="PF00317">
    <property type="entry name" value="Ribonuc_red_lgN"/>
    <property type="match status" value="1"/>
</dbReference>
<evidence type="ECO:0000256" key="2">
    <source>
        <dbReference type="ARBA" id="ARBA00012274"/>
    </source>
</evidence>
<dbReference type="GO" id="GO:0005971">
    <property type="term" value="C:ribonucleoside-diphosphate reductase complex"/>
    <property type="evidence" value="ECO:0007669"/>
    <property type="project" value="TreeGrafter"/>
</dbReference>
<dbReference type="UniPathway" id="UPA00326"/>
<evidence type="ECO:0000313" key="10">
    <source>
        <dbReference type="EMBL" id="TKA71304.1"/>
    </source>
</evidence>
<dbReference type="EC" id="1.17.4.1" evidence="2 8"/>
<name>A0A4U0X4I2_9PEZI</name>